<dbReference type="Proteomes" id="UP000461585">
    <property type="component" value="Unassembled WGS sequence"/>
</dbReference>
<evidence type="ECO:0000313" key="3">
    <source>
        <dbReference type="Proteomes" id="UP000461585"/>
    </source>
</evidence>
<comment type="caution">
    <text evidence="2">The sequence shown here is derived from an EMBL/GenBank/DDBJ whole genome shotgun (WGS) entry which is preliminary data.</text>
</comment>
<reference evidence="2 3" key="1">
    <citation type="submission" date="2020-01" db="EMBL/GenBank/DDBJ databases">
        <title>Anaeroalcalibacter tamaniensis gen. nov., sp. nov., moderately halophilic strictly anaerobic fermenter bacterium from mud volcano of Taman peninsula.</title>
        <authorList>
            <person name="Frolova A."/>
            <person name="Merkel A.Y."/>
            <person name="Slobodkin A.I."/>
        </authorList>
    </citation>
    <scope>NUCLEOTIDE SEQUENCE [LARGE SCALE GENOMIC DNA]</scope>
    <source>
        <strain evidence="2 3">F-3ap</strain>
    </source>
</reference>
<gene>
    <name evidence="2" type="ORF">GXN74_05860</name>
</gene>
<keyword evidence="3" id="KW-1185">Reference proteome</keyword>
<protein>
    <submittedName>
        <fullName evidence="2">Uncharacterized protein</fullName>
    </submittedName>
</protein>
<dbReference type="RefSeq" id="WP_162369986.1">
    <property type="nucleotide sequence ID" value="NZ_JAAEEH010000012.1"/>
</dbReference>
<dbReference type="EMBL" id="JAAEEH010000012">
    <property type="protein sequence ID" value="NDL67261.1"/>
    <property type="molecule type" value="Genomic_DNA"/>
</dbReference>
<keyword evidence="1" id="KW-0732">Signal</keyword>
<feature type="signal peptide" evidence="1">
    <location>
        <begin position="1"/>
        <end position="23"/>
    </location>
</feature>
<proteinExistence type="predicted"/>
<organism evidence="2 3">
    <name type="scientific">Anaerotalea alkaliphila</name>
    <dbReference type="NCBI Taxonomy" id="2662126"/>
    <lineage>
        <taxon>Bacteria</taxon>
        <taxon>Bacillati</taxon>
        <taxon>Bacillota</taxon>
        <taxon>Clostridia</taxon>
        <taxon>Eubacteriales</taxon>
        <taxon>Anaerotalea</taxon>
    </lineage>
</organism>
<accession>A0A7X5KLV5</accession>
<evidence type="ECO:0000256" key="1">
    <source>
        <dbReference type="SAM" id="SignalP"/>
    </source>
</evidence>
<dbReference type="AlphaFoldDB" id="A0A7X5KLV5"/>
<name>A0A7X5KLV5_9FIRM</name>
<sequence>MKKFAAMALATLIIAGTAPQVQAANNISNMAVLKGGQHVAECARTMDRGLSGCLGMAECAK</sequence>
<feature type="chain" id="PRO_5031206843" evidence="1">
    <location>
        <begin position="24"/>
        <end position="61"/>
    </location>
</feature>
<evidence type="ECO:0000313" key="2">
    <source>
        <dbReference type="EMBL" id="NDL67261.1"/>
    </source>
</evidence>